<name>A0A849BPU8_9ACTN</name>
<keyword evidence="5" id="KW-1185">Reference proteome</keyword>
<proteinExistence type="predicted"/>
<feature type="transmembrane region" description="Helical" evidence="1">
    <location>
        <begin position="196"/>
        <end position="214"/>
    </location>
</feature>
<dbReference type="EMBL" id="JABEMA010000149">
    <property type="protein sequence ID" value="NNH23495.1"/>
    <property type="molecule type" value="Genomic_DNA"/>
</dbReference>
<accession>A0A849BPU8</accession>
<dbReference type="Proteomes" id="UP000555552">
    <property type="component" value="Unassembled WGS sequence"/>
</dbReference>
<evidence type="ECO:0000313" key="4">
    <source>
        <dbReference type="EMBL" id="NNH23495.1"/>
    </source>
</evidence>
<feature type="domain" description="Acyltransferase 3" evidence="2">
    <location>
        <begin position="13"/>
        <end position="280"/>
    </location>
</feature>
<feature type="transmembrane region" description="Helical" evidence="1">
    <location>
        <begin position="170"/>
        <end position="190"/>
    </location>
</feature>
<dbReference type="PANTHER" id="PTHR23028">
    <property type="entry name" value="ACETYLTRANSFERASE"/>
    <property type="match status" value="1"/>
</dbReference>
<feature type="transmembrane region" description="Helical" evidence="1">
    <location>
        <begin position="13"/>
        <end position="36"/>
    </location>
</feature>
<dbReference type="GO" id="GO:0016020">
    <property type="term" value="C:membrane"/>
    <property type="evidence" value="ECO:0007669"/>
    <property type="project" value="TreeGrafter"/>
</dbReference>
<evidence type="ECO:0000313" key="5">
    <source>
        <dbReference type="Proteomes" id="UP000555552"/>
    </source>
</evidence>
<dbReference type="GO" id="GO:0016747">
    <property type="term" value="F:acyltransferase activity, transferring groups other than amino-acyl groups"/>
    <property type="evidence" value="ECO:0007669"/>
    <property type="project" value="InterPro"/>
</dbReference>
<dbReference type="InterPro" id="IPR043968">
    <property type="entry name" value="SGNH"/>
</dbReference>
<reference evidence="4 5" key="1">
    <citation type="submission" date="2020-05" db="EMBL/GenBank/DDBJ databases">
        <title>MicrobeNet Type strains.</title>
        <authorList>
            <person name="Nicholson A.C."/>
        </authorList>
    </citation>
    <scope>NUCLEOTIDE SEQUENCE [LARGE SCALE GENOMIC DNA]</scope>
    <source>
        <strain evidence="4 5">JCM 14547</strain>
    </source>
</reference>
<dbReference type="GO" id="GO:0009103">
    <property type="term" value="P:lipopolysaccharide biosynthetic process"/>
    <property type="evidence" value="ECO:0007669"/>
    <property type="project" value="TreeGrafter"/>
</dbReference>
<feature type="transmembrane region" description="Helical" evidence="1">
    <location>
        <begin position="85"/>
        <end position="104"/>
    </location>
</feature>
<evidence type="ECO:0000256" key="1">
    <source>
        <dbReference type="SAM" id="Phobius"/>
    </source>
</evidence>
<keyword evidence="1" id="KW-0812">Transmembrane</keyword>
<feature type="transmembrane region" description="Helical" evidence="1">
    <location>
        <begin position="261"/>
        <end position="284"/>
    </location>
</feature>
<dbReference type="Pfam" id="PF19040">
    <property type="entry name" value="SGNH"/>
    <property type="match status" value="1"/>
</dbReference>
<feature type="transmembrane region" description="Helical" evidence="1">
    <location>
        <begin position="235"/>
        <end position="255"/>
    </location>
</feature>
<keyword evidence="4" id="KW-0012">Acyltransferase</keyword>
<protein>
    <submittedName>
        <fullName evidence="4">Acyltransferase</fullName>
    </submittedName>
</protein>
<keyword evidence="4" id="KW-0808">Transferase</keyword>
<keyword evidence="1" id="KW-1133">Transmembrane helix</keyword>
<feature type="transmembrane region" description="Helical" evidence="1">
    <location>
        <begin position="111"/>
        <end position="128"/>
    </location>
</feature>
<gene>
    <name evidence="4" type="ORF">HLB09_10405</name>
</gene>
<sequence>MTPRAVVEAWSRFLVRVLPPIALTVAGTLVAVRLLLPATQWLDATRGALASIGMVQNVRLGDQAVDYLARGDALSPFQHLWSTSLQGQVTLVLPVLALVVALGARATGARAGRCLVAVLLALTAASFVRSVQLTALDQPAAYFAGGARAWELGAGALAAVVLARWRPGTAGALVLGWAGVLGLLATGVLIPPTSFPGVAAALPVLSGLAVVAAAHHGGRGGAHRLLSAPVLARPAPLSFPLYLWHWPVLVAYLSLTGRQTASLLGGAAVVALSVALAVLTHLLLDGRLVPALRARSAVAAGLAALALVLPVVGGAAAWGAWMQHRVQEALAADARPGALALDPRTLVPEVEGPPLPDPTDLWASWPDLLERPGCSADDLPDEVRTCWGGVEGAARRVVVVGDSHSVQWVPPLLEVAVDLDLEVVWMTRGGCRLQDADQVEDPECRAWNERVLGAVGELDPDLLVTTVTSQVRVGGGEELAPRLLPPLREVAASVPVMGMRDSPRYDEAPTECLLTTDDPVSCGADPADLYSPEVLEEVRAQLPEGVRLVDTRDYFCSEDRCPAVAGGLFVYSDDNHATGLWMESTRHLLRRDLAEVVGW</sequence>
<dbReference type="InterPro" id="IPR050879">
    <property type="entry name" value="Acyltransferase_3"/>
</dbReference>
<dbReference type="PANTHER" id="PTHR23028:SF53">
    <property type="entry name" value="ACYL_TRANSF_3 DOMAIN-CONTAINING PROTEIN"/>
    <property type="match status" value="1"/>
</dbReference>
<feature type="domain" description="SGNH" evidence="3">
    <location>
        <begin position="374"/>
        <end position="578"/>
    </location>
</feature>
<evidence type="ECO:0000259" key="2">
    <source>
        <dbReference type="Pfam" id="PF01757"/>
    </source>
</evidence>
<keyword evidence="1" id="KW-0472">Membrane</keyword>
<comment type="caution">
    <text evidence="4">The sequence shown here is derived from an EMBL/GenBank/DDBJ whole genome shotgun (WGS) entry which is preliminary data.</text>
</comment>
<feature type="transmembrane region" description="Helical" evidence="1">
    <location>
        <begin position="140"/>
        <end position="163"/>
    </location>
</feature>
<dbReference type="InterPro" id="IPR002656">
    <property type="entry name" value="Acyl_transf_3_dom"/>
</dbReference>
<feature type="transmembrane region" description="Helical" evidence="1">
    <location>
        <begin position="296"/>
        <end position="321"/>
    </location>
</feature>
<dbReference type="Pfam" id="PF01757">
    <property type="entry name" value="Acyl_transf_3"/>
    <property type="match status" value="1"/>
</dbReference>
<organism evidence="4 5">
    <name type="scientific">Pseudokineococcus marinus</name>
    <dbReference type="NCBI Taxonomy" id="351215"/>
    <lineage>
        <taxon>Bacteria</taxon>
        <taxon>Bacillati</taxon>
        <taxon>Actinomycetota</taxon>
        <taxon>Actinomycetes</taxon>
        <taxon>Kineosporiales</taxon>
        <taxon>Kineosporiaceae</taxon>
        <taxon>Pseudokineococcus</taxon>
    </lineage>
</organism>
<dbReference type="AlphaFoldDB" id="A0A849BPU8"/>
<evidence type="ECO:0000259" key="3">
    <source>
        <dbReference type="Pfam" id="PF19040"/>
    </source>
</evidence>